<evidence type="ECO:0000256" key="4">
    <source>
        <dbReference type="ARBA" id="ARBA00022840"/>
    </source>
</evidence>
<keyword evidence="1 6" id="KW-0808">Transferase</keyword>
<evidence type="ECO:0000256" key="1">
    <source>
        <dbReference type="ARBA" id="ARBA00022679"/>
    </source>
</evidence>
<dbReference type="RefSeq" id="WP_003446156.1">
    <property type="nucleotide sequence ID" value="NZ_ANZB01000009.1"/>
</dbReference>
<dbReference type="Pfam" id="PF00288">
    <property type="entry name" value="GHMP_kinases_N"/>
    <property type="match status" value="1"/>
</dbReference>
<accession>A0A0H3J640</accession>
<evidence type="ECO:0000259" key="5">
    <source>
        <dbReference type="Pfam" id="PF00288"/>
    </source>
</evidence>
<evidence type="ECO:0000256" key="2">
    <source>
        <dbReference type="ARBA" id="ARBA00022741"/>
    </source>
</evidence>
<proteinExistence type="predicted"/>
<evidence type="ECO:0000313" key="6">
    <source>
        <dbReference type="EMBL" id="AJA51361.1"/>
    </source>
</evidence>
<keyword evidence="2" id="KW-0547">Nucleotide-binding</keyword>
<dbReference type="EC" id="2.7.1.177" evidence="6"/>
<dbReference type="PATRIC" id="fig|1262449.3.peg.2691"/>
<evidence type="ECO:0000313" key="7">
    <source>
        <dbReference type="EMBL" id="KRU12632.1"/>
    </source>
</evidence>
<dbReference type="AlphaFoldDB" id="A0A0H3J640"/>
<dbReference type="InterPro" id="IPR020568">
    <property type="entry name" value="Ribosomal_Su5_D2-typ_SF"/>
</dbReference>
<dbReference type="PANTHER" id="PTHR43527:SF1">
    <property type="entry name" value="L-THREONINE KINASE"/>
    <property type="match status" value="1"/>
</dbReference>
<name>A0A0H3J640_CLOPA</name>
<dbReference type="GO" id="GO:0016301">
    <property type="term" value="F:kinase activity"/>
    <property type="evidence" value="ECO:0007669"/>
    <property type="project" value="UniProtKB-KW"/>
</dbReference>
<dbReference type="EMBL" id="JPGY02000001">
    <property type="protein sequence ID" value="KRU12632.1"/>
    <property type="molecule type" value="Genomic_DNA"/>
</dbReference>
<dbReference type="Proteomes" id="UP000028042">
    <property type="component" value="Unassembled WGS sequence"/>
</dbReference>
<reference evidence="7 8" key="3">
    <citation type="journal article" name="Genome Announc.">
        <title>Improved Draft Genome Sequence of Clostridium pasteurianum Strain ATCC 6013 (DSM 525) Using a Hybrid Next-Generation Sequencing Approach.</title>
        <authorList>
            <person name="Pyne M.E."/>
            <person name="Utturkar S."/>
            <person name="Brown S.D."/>
            <person name="Moo-Young M."/>
            <person name="Chung D.A."/>
            <person name="Chou C.P."/>
        </authorList>
    </citation>
    <scope>NUCLEOTIDE SEQUENCE [LARGE SCALE GENOMIC DNA]</scope>
    <source>
        <strain evidence="7 8">ATCC 6013</strain>
    </source>
</reference>
<dbReference type="GeneID" id="93073455"/>
<dbReference type="eggNOG" id="COG4542">
    <property type="taxonomic scope" value="Bacteria"/>
</dbReference>
<gene>
    <name evidence="6" type="primary">pduX</name>
    <name evidence="6" type="ORF">CLPA_c12730</name>
    <name evidence="7" type="ORF">CP6013_01880</name>
</gene>
<dbReference type="InterPro" id="IPR014721">
    <property type="entry name" value="Ribsml_uS5_D2-typ_fold_subgr"/>
</dbReference>
<dbReference type="InterPro" id="IPR006204">
    <property type="entry name" value="GHMP_kinase_N_dom"/>
</dbReference>
<reference evidence="6 9" key="1">
    <citation type="journal article" date="2015" name="Genome Announc.">
        <title>Complete Genome Sequence of the Nitrogen-Fixing and Solvent-Producing Clostridium pasteurianum DSM 525.</title>
        <authorList>
            <person name="Poehlein A."/>
            <person name="Grosse-Honebrink A."/>
            <person name="Zhang Y."/>
            <person name="Minton N.P."/>
            <person name="Daniel R."/>
        </authorList>
    </citation>
    <scope>NUCLEOTIDE SEQUENCE [LARGE SCALE GENOMIC DNA]</scope>
    <source>
        <strain evidence="6">DSM 525</strain>
        <strain evidence="9">DSM 525 / ATCC 6013</strain>
    </source>
</reference>
<dbReference type="PIRSF" id="PIRSF033887">
    <property type="entry name" value="PduX"/>
    <property type="match status" value="1"/>
</dbReference>
<reference evidence="7" key="2">
    <citation type="submission" date="2015-10" db="EMBL/GenBank/DDBJ databases">
        <title>Improved Draft Genome Sequence of Clostridium pasteurianum Strain ATCC 6013 (DSM 525) Using a Hybrid Next-Generation Sequencing Approach.</title>
        <authorList>
            <person name="Pyne M.E."/>
            <person name="Utturkar S.M."/>
            <person name="Brown S.D."/>
            <person name="Moo-Young M."/>
            <person name="Chung D.A."/>
            <person name="Chou P.C."/>
        </authorList>
    </citation>
    <scope>NUCLEOTIDE SEQUENCE</scope>
    <source>
        <strain evidence="7">ATCC 6013</strain>
    </source>
</reference>
<keyword evidence="9" id="KW-1185">Reference proteome</keyword>
<sequence>MEASACYPGSAGEIVQGNVQGIDVLTSCPINLYTKVKVFENSNINNYYRNSKTYKFMFNILKRWGYESFGSTLKIYINSYIPIGKGFASSTADLCALYNALTKLFRRNFDEKELMDECLKIEPTDSIIFDKMTLFDYKNGAFNKTIGEYLEFHLLIFEGKTRINTVEFNRRKLPEHKDISDLIPHLIDGVRSKNLRKLAWCATESIIRNQHRLKYDFLEDILSIMDKVEGIGILGAHSGNFLGIILEDVEKFNYYKYKNYSCLKNYSTYLLRTIKGIDDFRYRTLF</sequence>
<organism evidence="6 9">
    <name type="scientific">Clostridium pasteurianum DSM 525 = ATCC 6013</name>
    <dbReference type="NCBI Taxonomy" id="1262449"/>
    <lineage>
        <taxon>Bacteria</taxon>
        <taxon>Bacillati</taxon>
        <taxon>Bacillota</taxon>
        <taxon>Clostridia</taxon>
        <taxon>Eubacteriales</taxon>
        <taxon>Clostridiaceae</taxon>
        <taxon>Clostridium</taxon>
    </lineage>
</organism>
<evidence type="ECO:0000313" key="8">
    <source>
        <dbReference type="Proteomes" id="UP000028042"/>
    </source>
</evidence>
<protein>
    <submittedName>
        <fullName evidence="7">GHMP kinase</fullName>
    </submittedName>
    <submittedName>
        <fullName evidence="6">L-threonine kinase</fullName>
        <ecNumber evidence="6">2.7.1.177</ecNumber>
    </submittedName>
</protein>
<feature type="domain" description="GHMP kinase N-terminal" evidence="5">
    <location>
        <begin position="60"/>
        <end position="122"/>
    </location>
</feature>
<dbReference type="EMBL" id="CP009268">
    <property type="protein sequence ID" value="AJA51361.1"/>
    <property type="molecule type" value="Genomic_DNA"/>
</dbReference>
<dbReference type="GO" id="GO:0005524">
    <property type="term" value="F:ATP binding"/>
    <property type="evidence" value="ECO:0007669"/>
    <property type="project" value="UniProtKB-KW"/>
</dbReference>
<keyword evidence="3 6" id="KW-0418">Kinase</keyword>
<keyword evidence="4" id="KW-0067">ATP-binding</keyword>
<dbReference type="PANTHER" id="PTHR43527">
    <property type="entry name" value="4-DIPHOSPHOCYTIDYL-2-C-METHYL-D-ERYTHRITOL KINASE, CHLOROPLASTIC"/>
    <property type="match status" value="1"/>
</dbReference>
<dbReference type="KEGG" id="cpae:CPAST_c12730"/>
<dbReference type="Gene3D" id="3.30.230.10">
    <property type="match status" value="1"/>
</dbReference>
<evidence type="ECO:0000256" key="3">
    <source>
        <dbReference type="ARBA" id="ARBA00022777"/>
    </source>
</evidence>
<evidence type="ECO:0000313" key="9">
    <source>
        <dbReference type="Proteomes" id="UP000030905"/>
    </source>
</evidence>
<dbReference type="KEGG" id="cpat:CLPA_c12730"/>
<dbReference type="Proteomes" id="UP000030905">
    <property type="component" value="Chromosome"/>
</dbReference>
<dbReference type="InterPro" id="IPR012363">
    <property type="entry name" value="PduX"/>
</dbReference>
<dbReference type="SUPFAM" id="SSF54211">
    <property type="entry name" value="Ribosomal protein S5 domain 2-like"/>
    <property type="match status" value="1"/>
</dbReference>